<dbReference type="CDD" id="cd23702">
    <property type="entry name" value="eL14"/>
    <property type="match status" value="1"/>
</dbReference>
<evidence type="ECO:0000313" key="2">
    <source>
        <dbReference type="Proteomes" id="UP000010094"/>
    </source>
</evidence>
<dbReference type="AlphaFoldDB" id="I7AN93"/>
<dbReference type="HOGENOM" id="CLU_176430_0_0_1"/>
<sequence>MRTIKLGRIVTPALKEKRHTYGIIVGVIDATFVLIQRKDGEREMCSISNLHLEEESFDIKGLSAEEIGDLIPESTFTEDTTNDFDRFKLRLRKRVEESLLKEKGLA</sequence>
<dbReference type="RefSeq" id="XP_009264706.1">
    <property type="nucleotide sequence ID" value="XM_009266431.1"/>
</dbReference>
<dbReference type="GeneID" id="20521513"/>
<organism evidence="1 2">
    <name type="scientific">Encephalitozoon romaleae (strain SJ-2008)</name>
    <name type="common">Microsporidian parasite</name>
    <dbReference type="NCBI Taxonomy" id="1178016"/>
    <lineage>
        <taxon>Eukaryota</taxon>
        <taxon>Fungi</taxon>
        <taxon>Fungi incertae sedis</taxon>
        <taxon>Microsporidia</taxon>
        <taxon>Unikaryonidae</taxon>
        <taxon>Encephalitozoon</taxon>
    </lineage>
</organism>
<accession>I7AN93</accession>
<dbReference type="VEuPathDB" id="MicrosporidiaDB:EROM_061170"/>
<proteinExistence type="predicted"/>
<dbReference type="Proteomes" id="UP000010094">
    <property type="component" value="Chromosome VI"/>
</dbReference>
<gene>
    <name evidence="1" type="ordered locus">EROM_061170</name>
</gene>
<evidence type="ECO:0000313" key="1">
    <source>
        <dbReference type="EMBL" id="AFN83209.1"/>
    </source>
</evidence>
<evidence type="ECO:0008006" key="3">
    <source>
        <dbReference type="Google" id="ProtNLM"/>
    </source>
</evidence>
<dbReference type="EMBL" id="CP003523">
    <property type="protein sequence ID" value="AFN83209.1"/>
    <property type="molecule type" value="Genomic_DNA"/>
</dbReference>
<reference evidence="1 2" key="1">
    <citation type="journal article" date="2012" name="Proc. Natl. Acad. Sci. U.S.A.">
        <title>Gain and loss of multiple functionally related, horizontally transferred genes in the reduced genomes of two microsporidian parasites.</title>
        <authorList>
            <person name="Pombert J.-F."/>
            <person name="Selman M."/>
            <person name="Burki F."/>
            <person name="Bardell F.T."/>
            <person name="Farinelli L."/>
            <person name="Solter L.F."/>
            <person name="Whitman D.W."/>
            <person name="Weiss L.M."/>
            <person name="Corradi N."/>
            <person name="Keeling P.J."/>
        </authorList>
    </citation>
    <scope>NUCLEOTIDE SEQUENCE [LARGE SCALE GENOMIC DNA]</scope>
    <source>
        <strain evidence="1 2">SJ-2008</strain>
    </source>
</reference>
<protein>
    <recommendedName>
        <fullName evidence="3">Ribosomal protein L14E/L6E/L27E</fullName>
    </recommendedName>
</protein>
<dbReference type="KEGG" id="ero:EROM_061170"/>
<name>I7AN93_ENCRO</name>
<keyword evidence="2" id="KW-1185">Reference proteome</keyword>
<dbReference type="OrthoDB" id="2188806at2759"/>